<gene>
    <name evidence="8" type="ORF">ATJ78_1567</name>
</gene>
<feature type="transmembrane region" description="Helical" evidence="7">
    <location>
        <begin position="264"/>
        <end position="288"/>
    </location>
</feature>
<dbReference type="AlphaFoldDB" id="A0A2A9DXB2"/>
<dbReference type="Proteomes" id="UP000221369">
    <property type="component" value="Unassembled WGS sequence"/>
</dbReference>
<organism evidence="8 9">
    <name type="scientific">Paramicrobacterium agarici</name>
    <dbReference type="NCBI Taxonomy" id="630514"/>
    <lineage>
        <taxon>Bacteria</taxon>
        <taxon>Bacillati</taxon>
        <taxon>Actinomycetota</taxon>
        <taxon>Actinomycetes</taxon>
        <taxon>Micrococcales</taxon>
        <taxon>Microbacteriaceae</taxon>
        <taxon>Paramicrobacterium</taxon>
    </lineage>
</organism>
<comment type="caution">
    <text evidence="8">The sequence shown here is derived from an EMBL/GenBank/DDBJ whole genome shotgun (WGS) entry which is preliminary data.</text>
</comment>
<dbReference type="GO" id="GO:0016020">
    <property type="term" value="C:membrane"/>
    <property type="evidence" value="ECO:0007669"/>
    <property type="project" value="UniProtKB-SubCell"/>
</dbReference>
<feature type="transmembrane region" description="Helical" evidence="7">
    <location>
        <begin position="215"/>
        <end position="233"/>
    </location>
</feature>
<keyword evidence="5 7" id="KW-0472">Membrane</keyword>
<evidence type="ECO:0000256" key="6">
    <source>
        <dbReference type="SAM" id="MobiDB-lite"/>
    </source>
</evidence>
<evidence type="ECO:0000256" key="7">
    <source>
        <dbReference type="SAM" id="Phobius"/>
    </source>
</evidence>
<evidence type="ECO:0000256" key="3">
    <source>
        <dbReference type="ARBA" id="ARBA00022692"/>
    </source>
</evidence>
<accession>A0A2A9DXB2</accession>
<evidence type="ECO:0000256" key="4">
    <source>
        <dbReference type="ARBA" id="ARBA00022989"/>
    </source>
</evidence>
<evidence type="ECO:0000313" key="9">
    <source>
        <dbReference type="Proteomes" id="UP000221369"/>
    </source>
</evidence>
<sequence>MNRSAAHDSAHSQESRAPSGGLSDRRPRGSDRVRQIVVLVLAVLAIAGAAIGSGAFGGTQIQDAAGGALDSDSTLIAPAGPAFSIWSVIYLGLLAYAVWQLFPNQAGRSVHRRVGYLIAVSMLLNAAWIGVVQLGLLGGSVAVIVALLAVLCAVFAVLQKTPRQAGSRGAAVAEAIILDGTMGLYLGWVTIATAANIAAWLSALGFTGWGVRPQVWGVIVVAVAGLIGVATAVGDRGRLAPALALAWGLGWLAFGRLGGEPVSVSVGTAAVVAVVVVVVATLIVRIVAERAPERAAG</sequence>
<name>A0A2A9DXB2_9MICO</name>
<evidence type="ECO:0000256" key="5">
    <source>
        <dbReference type="ARBA" id="ARBA00023136"/>
    </source>
</evidence>
<dbReference type="PANTHER" id="PTHR33802">
    <property type="entry name" value="SI:CH211-161H7.5-RELATED"/>
    <property type="match status" value="1"/>
</dbReference>
<comment type="similarity">
    <text evidence="2">Belongs to the TspO/BZRP family.</text>
</comment>
<dbReference type="EMBL" id="PDJE01000001">
    <property type="protein sequence ID" value="PFG30632.1"/>
    <property type="molecule type" value="Genomic_DNA"/>
</dbReference>
<proteinExistence type="inferred from homology"/>
<dbReference type="PANTHER" id="PTHR33802:SF1">
    <property type="entry name" value="XK-RELATED PROTEIN"/>
    <property type="match status" value="1"/>
</dbReference>
<feature type="transmembrane region" description="Helical" evidence="7">
    <location>
        <begin position="114"/>
        <end position="131"/>
    </location>
</feature>
<dbReference type="RefSeq" id="WP_098407064.1">
    <property type="nucleotide sequence ID" value="NZ_PDJE01000001.1"/>
</dbReference>
<feature type="transmembrane region" description="Helical" evidence="7">
    <location>
        <begin position="137"/>
        <end position="158"/>
    </location>
</feature>
<feature type="transmembrane region" description="Helical" evidence="7">
    <location>
        <begin position="240"/>
        <end position="258"/>
    </location>
</feature>
<keyword evidence="4 7" id="KW-1133">Transmembrane helix</keyword>
<keyword evidence="9" id="KW-1185">Reference proteome</keyword>
<feature type="compositionally biased region" description="Basic and acidic residues" evidence="6">
    <location>
        <begin position="1"/>
        <end position="14"/>
    </location>
</feature>
<protein>
    <submittedName>
        <fullName evidence="8">TspO/MBR related protein</fullName>
    </submittedName>
</protein>
<dbReference type="InterPro" id="IPR004307">
    <property type="entry name" value="TspO_MBR"/>
</dbReference>
<feature type="transmembrane region" description="Helical" evidence="7">
    <location>
        <begin position="185"/>
        <end position="209"/>
    </location>
</feature>
<keyword evidence="3 7" id="KW-0812">Transmembrane</keyword>
<comment type="subcellular location">
    <subcellularLocation>
        <location evidence="1">Membrane</location>
        <topology evidence="1">Multi-pass membrane protein</topology>
    </subcellularLocation>
</comment>
<evidence type="ECO:0000256" key="1">
    <source>
        <dbReference type="ARBA" id="ARBA00004141"/>
    </source>
</evidence>
<dbReference type="Pfam" id="PF03073">
    <property type="entry name" value="TspO_MBR"/>
    <property type="match status" value="1"/>
</dbReference>
<evidence type="ECO:0000256" key="2">
    <source>
        <dbReference type="ARBA" id="ARBA00007524"/>
    </source>
</evidence>
<reference evidence="8 9" key="1">
    <citation type="submission" date="2017-10" db="EMBL/GenBank/DDBJ databases">
        <title>Sequencing the genomes of 1000 actinobacteria strains.</title>
        <authorList>
            <person name="Klenk H.-P."/>
        </authorList>
    </citation>
    <scope>NUCLEOTIDE SEQUENCE [LARGE SCALE GENOMIC DNA]</scope>
    <source>
        <strain evidence="8 9">DSM 21798</strain>
    </source>
</reference>
<feature type="transmembrane region" description="Helical" evidence="7">
    <location>
        <begin position="76"/>
        <end position="102"/>
    </location>
</feature>
<dbReference type="Gene3D" id="1.20.1260.100">
    <property type="entry name" value="TspO/MBR protein"/>
    <property type="match status" value="1"/>
</dbReference>
<evidence type="ECO:0000313" key="8">
    <source>
        <dbReference type="EMBL" id="PFG30632.1"/>
    </source>
</evidence>
<dbReference type="InterPro" id="IPR038330">
    <property type="entry name" value="TspO/MBR-related_sf"/>
</dbReference>
<feature type="region of interest" description="Disordered" evidence="6">
    <location>
        <begin position="1"/>
        <end position="28"/>
    </location>
</feature>
<feature type="transmembrane region" description="Helical" evidence="7">
    <location>
        <begin position="36"/>
        <end position="56"/>
    </location>
</feature>